<name>A0A3P7NQX4_DIBLA</name>
<reference evidence="1 2" key="1">
    <citation type="submission" date="2018-11" db="EMBL/GenBank/DDBJ databases">
        <authorList>
            <consortium name="Pathogen Informatics"/>
        </authorList>
    </citation>
    <scope>NUCLEOTIDE SEQUENCE [LARGE SCALE GENOMIC DNA]</scope>
</reference>
<proteinExistence type="predicted"/>
<protein>
    <submittedName>
        <fullName evidence="1">Uncharacterized protein</fullName>
    </submittedName>
</protein>
<sequence length="80" mass="8910">MKCPPQVCPLQLEDTDIYQFFTAACVTADLPGEENVKVGFTTQPTEIARRHPDKCLVIKQGEVKTTKDLFEAGPEAEHPH</sequence>
<dbReference type="EMBL" id="UYRU01117733">
    <property type="protein sequence ID" value="VDN45604.1"/>
    <property type="molecule type" value="Genomic_DNA"/>
</dbReference>
<dbReference type="Proteomes" id="UP000281553">
    <property type="component" value="Unassembled WGS sequence"/>
</dbReference>
<gene>
    <name evidence="1" type="ORF">DILT_LOCUS19650</name>
</gene>
<organism evidence="1 2">
    <name type="scientific">Dibothriocephalus latus</name>
    <name type="common">Fish tapeworm</name>
    <name type="synonym">Diphyllobothrium latum</name>
    <dbReference type="NCBI Taxonomy" id="60516"/>
    <lineage>
        <taxon>Eukaryota</taxon>
        <taxon>Metazoa</taxon>
        <taxon>Spiralia</taxon>
        <taxon>Lophotrochozoa</taxon>
        <taxon>Platyhelminthes</taxon>
        <taxon>Cestoda</taxon>
        <taxon>Eucestoda</taxon>
        <taxon>Diphyllobothriidea</taxon>
        <taxon>Diphyllobothriidae</taxon>
        <taxon>Dibothriocephalus</taxon>
    </lineage>
</organism>
<accession>A0A3P7NQX4</accession>
<dbReference type="AlphaFoldDB" id="A0A3P7NQX4"/>
<evidence type="ECO:0000313" key="2">
    <source>
        <dbReference type="Proteomes" id="UP000281553"/>
    </source>
</evidence>
<evidence type="ECO:0000313" key="1">
    <source>
        <dbReference type="EMBL" id="VDN45604.1"/>
    </source>
</evidence>
<keyword evidence="2" id="KW-1185">Reference proteome</keyword>